<gene>
    <name evidence="2" type="ORF">J0M35_08275</name>
</gene>
<dbReference type="AlphaFoldDB" id="A0A8J7PCB8"/>
<evidence type="ECO:0000313" key="3">
    <source>
        <dbReference type="Proteomes" id="UP000664277"/>
    </source>
</evidence>
<evidence type="ECO:0000313" key="2">
    <source>
        <dbReference type="EMBL" id="MBN8660341.1"/>
    </source>
</evidence>
<evidence type="ECO:0000256" key="1">
    <source>
        <dbReference type="SAM" id="MobiDB-lite"/>
    </source>
</evidence>
<feature type="compositionally biased region" description="Basic and acidic residues" evidence="1">
    <location>
        <begin position="1"/>
        <end position="24"/>
    </location>
</feature>
<feature type="region of interest" description="Disordered" evidence="1">
    <location>
        <begin position="44"/>
        <end position="69"/>
    </location>
</feature>
<feature type="compositionally biased region" description="Basic and acidic residues" evidence="1">
    <location>
        <begin position="105"/>
        <end position="123"/>
    </location>
</feature>
<accession>A0A8J7PCB8</accession>
<comment type="caution">
    <text evidence="2">The sequence shown here is derived from an EMBL/GenBank/DDBJ whole genome shotgun (WGS) entry which is preliminary data.</text>
</comment>
<dbReference type="EMBL" id="JAFLCK010000009">
    <property type="protein sequence ID" value="MBN8660341.1"/>
    <property type="molecule type" value="Genomic_DNA"/>
</dbReference>
<sequence length="150" mass="17079">MTDKQVGREERPAHLLDKARKGEDLSAEINAMDPIDRRIHMQRMKDLADSQTNDPKLPKVSIDLDQQGNPKDIKVEFKSWTDKVKNGFSKDKDVYDTPAEQAAKGQDKKPQEDKPISSEEARRRANQAGDALRMLPPFDIAVDALRKDRK</sequence>
<protein>
    <submittedName>
        <fullName evidence="2">Uncharacterized protein</fullName>
    </submittedName>
</protein>
<organism evidence="2 3">
    <name type="scientific">Candidatus Obscuribacter phosphatis</name>
    <dbReference type="NCBI Taxonomy" id="1906157"/>
    <lineage>
        <taxon>Bacteria</taxon>
        <taxon>Bacillati</taxon>
        <taxon>Candidatus Melainabacteria</taxon>
        <taxon>Candidatus Obscuribacterales</taxon>
        <taxon>Candidatus Obscuribacteraceae</taxon>
        <taxon>Candidatus Obscuribacter</taxon>
    </lineage>
</organism>
<feature type="compositionally biased region" description="Basic and acidic residues" evidence="1">
    <location>
        <begin position="86"/>
        <end position="95"/>
    </location>
</feature>
<dbReference type="Proteomes" id="UP000664277">
    <property type="component" value="Unassembled WGS sequence"/>
</dbReference>
<proteinExistence type="predicted"/>
<name>A0A8J7PCB8_9BACT</name>
<reference evidence="2" key="1">
    <citation type="submission" date="2021-02" db="EMBL/GenBank/DDBJ databases">
        <title>Genome-Resolved Metagenomics of a Microbial Community Performing Photosynthetic Biological Nutrient Removal.</title>
        <authorList>
            <person name="Mcdaniel E.A."/>
        </authorList>
    </citation>
    <scope>NUCLEOTIDE SEQUENCE</scope>
    <source>
        <strain evidence="2">UWPOB_OBS1</strain>
    </source>
</reference>
<feature type="region of interest" description="Disordered" evidence="1">
    <location>
        <begin position="1"/>
        <end position="27"/>
    </location>
</feature>
<feature type="region of interest" description="Disordered" evidence="1">
    <location>
        <begin position="86"/>
        <end position="136"/>
    </location>
</feature>